<accession>A0A8J4B5N7</accession>
<proteinExistence type="inferred from homology"/>
<evidence type="ECO:0000256" key="8">
    <source>
        <dbReference type="SAM" id="Coils"/>
    </source>
</evidence>
<dbReference type="InterPro" id="IPR019133">
    <property type="entry name" value="MIC60"/>
</dbReference>
<feature type="compositionally biased region" description="Low complexity" evidence="9">
    <location>
        <begin position="151"/>
        <end position="169"/>
    </location>
</feature>
<organism evidence="10 11">
    <name type="scientific">Volvox africanus</name>
    <dbReference type="NCBI Taxonomy" id="51714"/>
    <lineage>
        <taxon>Eukaryota</taxon>
        <taxon>Viridiplantae</taxon>
        <taxon>Chlorophyta</taxon>
        <taxon>core chlorophytes</taxon>
        <taxon>Chlorophyceae</taxon>
        <taxon>CS clade</taxon>
        <taxon>Chlamydomonadales</taxon>
        <taxon>Volvocaceae</taxon>
        <taxon>Volvox</taxon>
    </lineage>
</organism>
<feature type="region of interest" description="Disordered" evidence="9">
    <location>
        <begin position="251"/>
        <end position="281"/>
    </location>
</feature>
<keyword evidence="8" id="KW-0175">Coiled coil</keyword>
<evidence type="ECO:0000256" key="9">
    <source>
        <dbReference type="SAM" id="MobiDB-lite"/>
    </source>
</evidence>
<sequence>MQQPEGLLAGPSSHGTAIPQPRATQSAPAGFLKPILGNLALHCGLQTRGGRMGIMLASRAASSLAASYGRAAFLPALTRLSAVTAATFSTQPSTDPKPGFAPGAPGATPPPPGTSPSPPSPAAVGASSGAAAAATKSISSSPQVPGPGKPPAAVGASSSGSNSGAAGAGAAVVPSRSSRLGWLIPIIGLPLMAAYYNYQKEYDKEWDRKVEKLMQELISERRPQIRTSSVPQAAAPLPAVVSAVKAPAVEAAQPPPVAPSPSPSPQPQPQPPSPPAEAEALVPAPAPGKLVAVVEAAPEPQGPAAPSDTEAAGAILSATEAAQAAELSQPVDVAAAAAKEGAPAATIVAPKAAETPAAPAPALSPAAAAATATAAALAILQTDAVSSAPLPSGLPPGNLGLEGRDLSPLGLIQHAVTSAGAQVTDWSQWPERYAQAAADSRLIFEALAVAAKWHEAQMTEIRGELTAAVQRSEQLQSAGEAAVQRFKELLKQVVESSKEMLELEVRQAEKRTRLESEKARLADAVQRGEKLEKLRLAVGALGMAHEARVRQVAASQTGHVLAAGAAAVAAAAESGAPLGPAAAALRGVAATDPLVGSVLAALPEGPVSTRSELLHQFRRLRGDLSALSYLPGKRAGILAVAVARLAAKLKVDESEAVKVLDAKYGSGGVDAALARTESLLSEGQLPAAAELLAAALQGTAAAALASDWLEAVQRRTAAEASVSALNAHAAATWASIA</sequence>
<evidence type="ECO:0000256" key="5">
    <source>
        <dbReference type="ARBA" id="ARBA00022989"/>
    </source>
</evidence>
<dbReference type="Proteomes" id="UP000747399">
    <property type="component" value="Unassembled WGS sequence"/>
</dbReference>
<keyword evidence="11" id="KW-1185">Reference proteome</keyword>
<reference evidence="10" key="1">
    <citation type="journal article" date="2021" name="Proc. Natl. Acad. Sci. U.S.A.">
        <title>Three genomes in the algal genus Volvox reveal the fate of a haploid sex-determining region after a transition to homothallism.</title>
        <authorList>
            <person name="Yamamoto K."/>
            <person name="Hamaji T."/>
            <person name="Kawai-Toyooka H."/>
            <person name="Matsuzaki R."/>
            <person name="Takahashi F."/>
            <person name="Nishimura Y."/>
            <person name="Kawachi M."/>
            <person name="Noguchi H."/>
            <person name="Minakuchi Y."/>
            <person name="Umen J.G."/>
            <person name="Toyoda A."/>
            <person name="Nozaki H."/>
        </authorList>
    </citation>
    <scope>NUCLEOTIDE SEQUENCE</scope>
    <source>
        <strain evidence="10">NIES-3780</strain>
    </source>
</reference>
<evidence type="ECO:0000256" key="1">
    <source>
        <dbReference type="ARBA" id="ARBA00004273"/>
    </source>
</evidence>
<evidence type="ECO:0008006" key="12">
    <source>
        <dbReference type="Google" id="ProtNLM"/>
    </source>
</evidence>
<keyword evidence="7" id="KW-0472">Membrane</keyword>
<dbReference type="PANTHER" id="PTHR15415:SF7">
    <property type="entry name" value="MICOS COMPLEX SUBUNIT MIC60"/>
    <property type="match status" value="1"/>
</dbReference>
<name>A0A8J4B5N7_9CHLO</name>
<dbReference type="PANTHER" id="PTHR15415">
    <property type="entry name" value="MITOFILIN"/>
    <property type="match status" value="1"/>
</dbReference>
<dbReference type="GO" id="GO:0042407">
    <property type="term" value="P:cristae formation"/>
    <property type="evidence" value="ECO:0007669"/>
    <property type="project" value="TreeGrafter"/>
</dbReference>
<gene>
    <name evidence="10" type="ORF">Vafri_10421</name>
</gene>
<dbReference type="EMBL" id="BNCO01000019">
    <property type="protein sequence ID" value="GIL54684.1"/>
    <property type="molecule type" value="Genomic_DNA"/>
</dbReference>
<feature type="compositionally biased region" description="Low complexity" evidence="9">
    <location>
        <begin position="96"/>
        <end position="106"/>
    </location>
</feature>
<keyword evidence="3" id="KW-0812">Transmembrane</keyword>
<dbReference type="AlphaFoldDB" id="A0A8J4B5N7"/>
<evidence type="ECO:0000256" key="3">
    <source>
        <dbReference type="ARBA" id="ARBA00022692"/>
    </source>
</evidence>
<comment type="subcellular location">
    <subcellularLocation>
        <location evidence="1">Mitochondrion inner membrane</location>
    </subcellularLocation>
</comment>
<keyword evidence="6" id="KW-0496">Mitochondrion</keyword>
<evidence type="ECO:0000313" key="10">
    <source>
        <dbReference type="EMBL" id="GIL54684.1"/>
    </source>
</evidence>
<feature type="compositionally biased region" description="Pro residues" evidence="9">
    <location>
        <begin position="253"/>
        <end position="275"/>
    </location>
</feature>
<feature type="coiled-coil region" evidence="8">
    <location>
        <begin position="491"/>
        <end position="534"/>
    </location>
</feature>
<evidence type="ECO:0000256" key="2">
    <source>
        <dbReference type="ARBA" id="ARBA00010877"/>
    </source>
</evidence>
<evidence type="ECO:0000256" key="7">
    <source>
        <dbReference type="ARBA" id="ARBA00023136"/>
    </source>
</evidence>
<evidence type="ECO:0000313" key="11">
    <source>
        <dbReference type="Proteomes" id="UP000747399"/>
    </source>
</evidence>
<evidence type="ECO:0000256" key="6">
    <source>
        <dbReference type="ARBA" id="ARBA00023128"/>
    </source>
</evidence>
<dbReference type="Pfam" id="PF09731">
    <property type="entry name" value="Mitofilin"/>
    <property type="match status" value="1"/>
</dbReference>
<protein>
    <recommendedName>
        <fullName evidence="12">Mitofilin</fullName>
    </recommendedName>
</protein>
<feature type="region of interest" description="Disordered" evidence="9">
    <location>
        <begin position="1"/>
        <end position="24"/>
    </location>
</feature>
<comment type="similarity">
    <text evidence="2">Belongs to the MICOS complex subunit Mic60 family.</text>
</comment>
<keyword evidence="4" id="KW-0999">Mitochondrion inner membrane</keyword>
<keyword evidence="5" id="KW-1133">Transmembrane helix</keyword>
<feature type="compositionally biased region" description="Pro residues" evidence="9">
    <location>
        <begin position="107"/>
        <end position="121"/>
    </location>
</feature>
<evidence type="ECO:0000256" key="4">
    <source>
        <dbReference type="ARBA" id="ARBA00022792"/>
    </source>
</evidence>
<feature type="region of interest" description="Disordered" evidence="9">
    <location>
        <begin position="88"/>
        <end position="169"/>
    </location>
</feature>
<comment type="caution">
    <text evidence="10">The sequence shown here is derived from an EMBL/GenBank/DDBJ whole genome shotgun (WGS) entry which is preliminary data.</text>
</comment>
<dbReference type="GO" id="GO:0061617">
    <property type="term" value="C:MICOS complex"/>
    <property type="evidence" value="ECO:0007669"/>
    <property type="project" value="TreeGrafter"/>
</dbReference>
<feature type="compositionally biased region" description="Low complexity" evidence="9">
    <location>
        <begin position="122"/>
        <end position="143"/>
    </location>
</feature>